<dbReference type="InterPro" id="IPR037187">
    <property type="entry name" value="DnaK_N"/>
</dbReference>
<comment type="caution">
    <text evidence="8">The sequence shown here is derived from an EMBL/GenBank/DDBJ whole genome shotgun (WGS) entry which is preliminary data.</text>
</comment>
<dbReference type="Pfam" id="PF01258">
    <property type="entry name" value="zf-dskA_traR"/>
    <property type="match status" value="1"/>
</dbReference>
<dbReference type="GO" id="GO:0008270">
    <property type="term" value="F:zinc ion binding"/>
    <property type="evidence" value="ECO:0007669"/>
    <property type="project" value="UniProtKB-KW"/>
</dbReference>
<dbReference type="InterPro" id="IPR000962">
    <property type="entry name" value="Znf_DskA_TraR"/>
</dbReference>
<name>A0A853A0X9_9ACTN</name>
<keyword evidence="5" id="KW-0175">Coiled coil</keyword>
<gene>
    <name evidence="8" type="ORF">FHU37_004053</name>
</gene>
<evidence type="ECO:0000256" key="6">
    <source>
        <dbReference type="SAM" id="MobiDB-lite"/>
    </source>
</evidence>
<evidence type="ECO:0000313" key="9">
    <source>
        <dbReference type="Proteomes" id="UP000567795"/>
    </source>
</evidence>
<dbReference type="EMBL" id="JACBZD010000001">
    <property type="protein sequence ID" value="NYI07110.1"/>
    <property type="molecule type" value="Genomic_DNA"/>
</dbReference>
<dbReference type="PROSITE" id="PS01102">
    <property type="entry name" value="ZF_DKSA_1"/>
    <property type="match status" value="1"/>
</dbReference>
<organism evidence="8 9">
    <name type="scientific">Allostreptomyces psammosilenae</name>
    <dbReference type="NCBI Taxonomy" id="1892865"/>
    <lineage>
        <taxon>Bacteria</taxon>
        <taxon>Bacillati</taxon>
        <taxon>Actinomycetota</taxon>
        <taxon>Actinomycetes</taxon>
        <taxon>Kitasatosporales</taxon>
        <taxon>Streptomycetaceae</taxon>
        <taxon>Allostreptomyces</taxon>
    </lineage>
</organism>
<evidence type="ECO:0000256" key="3">
    <source>
        <dbReference type="ARBA" id="ARBA00022833"/>
    </source>
</evidence>
<dbReference type="SUPFAM" id="SSF57716">
    <property type="entry name" value="Glucocorticoid receptor-like (DNA-binding domain)"/>
    <property type="match status" value="1"/>
</dbReference>
<feature type="region of interest" description="Disordered" evidence="6">
    <location>
        <begin position="1"/>
        <end position="45"/>
    </location>
</feature>
<sequence length="162" mass="17063">MAETTRTTRAQDAASGTGTLDVPVPAAAPVGPETLPVRSGEEPWTAEEVAEVRAELEADRERLTGEIASADAEIDGLIGDFGGGAGDDEVDTGTKNIEREHAMSLANGLRERLLQTEEALARLGAGTFGQCENCGQPIGKARVQAFPRATWCVACKQAAERR</sequence>
<feature type="coiled-coil region" evidence="5">
    <location>
        <begin position="46"/>
        <end position="73"/>
    </location>
</feature>
<dbReference type="SUPFAM" id="SSF109635">
    <property type="entry name" value="DnaK suppressor protein DksA, alpha-hairpin domain"/>
    <property type="match status" value="1"/>
</dbReference>
<dbReference type="Gene3D" id="1.20.120.910">
    <property type="entry name" value="DksA, coiled-coil domain"/>
    <property type="match status" value="1"/>
</dbReference>
<dbReference type="InterPro" id="IPR020458">
    <property type="entry name" value="Znf_DskA_TraR_CS"/>
</dbReference>
<dbReference type="RefSeq" id="WP_179815586.1">
    <property type="nucleotide sequence ID" value="NZ_JACBZD010000001.1"/>
</dbReference>
<evidence type="ECO:0000256" key="2">
    <source>
        <dbReference type="ARBA" id="ARBA00022771"/>
    </source>
</evidence>
<evidence type="ECO:0000256" key="1">
    <source>
        <dbReference type="ARBA" id="ARBA00022723"/>
    </source>
</evidence>
<dbReference type="PANTHER" id="PTHR33823:SF2">
    <property type="entry name" value="RNA POLYMERASE-BINDING TRANSCRIPTION FACTOR DKSA"/>
    <property type="match status" value="1"/>
</dbReference>
<keyword evidence="1" id="KW-0479">Metal-binding</keyword>
<keyword evidence="3" id="KW-0862">Zinc</keyword>
<feature type="compositionally biased region" description="Polar residues" evidence="6">
    <location>
        <begin position="1"/>
        <end position="18"/>
    </location>
</feature>
<evidence type="ECO:0000313" key="8">
    <source>
        <dbReference type="EMBL" id="NYI07110.1"/>
    </source>
</evidence>
<feature type="domain" description="Zinc finger DksA/TraR C4-type" evidence="7">
    <location>
        <begin position="126"/>
        <end position="161"/>
    </location>
</feature>
<accession>A0A853A0X9</accession>
<keyword evidence="9" id="KW-1185">Reference proteome</keyword>
<feature type="zinc finger region" description="dksA C4-type" evidence="4">
    <location>
        <begin position="131"/>
        <end position="155"/>
    </location>
</feature>
<dbReference type="PANTHER" id="PTHR33823">
    <property type="entry name" value="RNA POLYMERASE-BINDING TRANSCRIPTION FACTOR DKSA-RELATED"/>
    <property type="match status" value="1"/>
</dbReference>
<dbReference type="Proteomes" id="UP000567795">
    <property type="component" value="Unassembled WGS sequence"/>
</dbReference>
<proteinExistence type="predicted"/>
<keyword evidence="2" id="KW-0863">Zinc-finger</keyword>
<reference evidence="8 9" key="1">
    <citation type="submission" date="2020-07" db="EMBL/GenBank/DDBJ databases">
        <title>Sequencing the genomes of 1000 actinobacteria strains.</title>
        <authorList>
            <person name="Klenk H.-P."/>
        </authorList>
    </citation>
    <scope>NUCLEOTIDE SEQUENCE [LARGE SCALE GENOMIC DNA]</scope>
    <source>
        <strain evidence="8 9">DSM 42178</strain>
    </source>
</reference>
<evidence type="ECO:0000256" key="5">
    <source>
        <dbReference type="SAM" id="Coils"/>
    </source>
</evidence>
<evidence type="ECO:0000259" key="7">
    <source>
        <dbReference type="Pfam" id="PF01258"/>
    </source>
</evidence>
<dbReference type="AlphaFoldDB" id="A0A853A0X9"/>
<protein>
    <submittedName>
        <fullName evidence="8">RNA polymerase-binding transcription factor DksA</fullName>
    </submittedName>
</protein>
<dbReference type="PROSITE" id="PS51128">
    <property type="entry name" value="ZF_DKSA_2"/>
    <property type="match status" value="1"/>
</dbReference>
<evidence type="ECO:0000256" key="4">
    <source>
        <dbReference type="PROSITE-ProRule" id="PRU00510"/>
    </source>
</evidence>